<dbReference type="Pfam" id="PF00629">
    <property type="entry name" value="MAM"/>
    <property type="match status" value="1"/>
</dbReference>
<reference evidence="4" key="1">
    <citation type="submission" date="2015-07" db="EMBL/GenBank/DDBJ databases">
        <title>MeaNS - Measles Nucleotide Surveillance Program.</title>
        <authorList>
            <person name="Tran T."/>
            <person name="Druce J."/>
        </authorList>
    </citation>
    <scope>NUCLEOTIDE SEQUENCE</scope>
    <source>
        <strain evidence="4">UCB-OBI-ISO-001</strain>
        <tissue evidence="4">Gonad</tissue>
    </source>
</reference>
<feature type="domain" description="MAM" evidence="3">
    <location>
        <begin position="7"/>
        <end position="172"/>
    </location>
</feature>
<feature type="disulfide bond" evidence="2">
    <location>
        <begin position="327"/>
        <end position="345"/>
    </location>
</feature>
<dbReference type="SUPFAM" id="SSF57424">
    <property type="entry name" value="LDL receptor-like module"/>
    <property type="match status" value="1"/>
</dbReference>
<dbReference type="GO" id="GO:0016020">
    <property type="term" value="C:membrane"/>
    <property type="evidence" value="ECO:0007669"/>
    <property type="project" value="InterPro"/>
</dbReference>
<accession>A0A0L8FU58</accession>
<keyword evidence="1 2" id="KW-1015">Disulfide bond</keyword>
<dbReference type="InterPro" id="IPR002172">
    <property type="entry name" value="LDrepeatLR_classA_rpt"/>
</dbReference>
<dbReference type="Pfam" id="PF00057">
    <property type="entry name" value="Ldl_recept_a"/>
    <property type="match status" value="1"/>
</dbReference>
<dbReference type="SMART" id="SM00192">
    <property type="entry name" value="LDLa"/>
    <property type="match status" value="1"/>
</dbReference>
<dbReference type="OrthoDB" id="6125414at2759"/>
<dbReference type="PROSITE" id="PS50060">
    <property type="entry name" value="MAM_2"/>
    <property type="match status" value="2"/>
</dbReference>
<dbReference type="Gene3D" id="2.60.120.200">
    <property type="match status" value="1"/>
</dbReference>
<name>A0A0L8FU58_OCTBM</name>
<feature type="non-terminal residue" evidence="4">
    <location>
        <position position="354"/>
    </location>
</feature>
<dbReference type="InterPro" id="IPR013320">
    <property type="entry name" value="ConA-like_dom_sf"/>
</dbReference>
<evidence type="ECO:0000313" key="4">
    <source>
        <dbReference type="EMBL" id="KOF68153.1"/>
    </source>
</evidence>
<dbReference type="PROSITE" id="PS50068">
    <property type="entry name" value="LDLRA_2"/>
    <property type="match status" value="1"/>
</dbReference>
<dbReference type="SMART" id="SM00137">
    <property type="entry name" value="MAM"/>
    <property type="match status" value="1"/>
</dbReference>
<gene>
    <name evidence="4" type="ORF">OCBIM_22007987mg</name>
</gene>
<evidence type="ECO:0000256" key="2">
    <source>
        <dbReference type="PROSITE-ProRule" id="PRU00124"/>
    </source>
</evidence>
<dbReference type="InterPro" id="IPR000998">
    <property type="entry name" value="MAM_dom"/>
</dbReference>
<feature type="disulfide bond" evidence="2">
    <location>
        <begin position="320"/>
        <end position="332"/>
    </location>
</feature>
<dbReference type="CDD" id="cd00112">
    <property type="entry name" value="LDLa"/>
    <property type="match status" value="1"/>
</dbReference>
<feature type="domain" description="MAM" evidence="3">
    <location>
        <begin position="175"/>
        <end position="317"/>
    </location>
</feature>
<dbReference type="EMBL" id="KQ426519">
    <property type="protein sequence ID" value="KOF68153.1"/>
    <property type="molecule type" value="Genomic_DNA"/>
</dbReference>
<feature type="disulfide bond" evidence="2">
    <location>
        <begin position="339"/>
        <end position="354"/>
    </location>
</feature>
<dbReference type="SUPFAM" id="SSF49899">
    <property type="entry name" value="Concanavalin A-like lectins/glucanases"/>
    <property type="match status" value="1"/>
</dbReference>
<protein>
    <recommendedName>
        <fullName evidence="3">MAM domain-containing protein</fullName>
    </recommendedName>
</protein>
<dbReference type="AlphaFoldDB" id="A0A0L8FU58"/>
<sequence>TVGITHHFCEFKEPHLCDYNVDCPENTEYTWQQESYRSTSYMTHFLPRPDNSKYYYSVYYMYTDSSKGQPGHTSKFVFPNIRAPAGKSLYFTYYITKNNGKLQLQSKDSHGNNMELFEESGEIESRNWNFACVNVHNYSRKYTYEFIATRGFGVNGHIALLNVGFKDEYCQARSISCNFSNPMICQYYNFMYSKWERVQSGNVSGSINDVYMQASPTYNTHGLASPTENITNSCVQIRYKIIGSCNLTIYNAFSKKSLFSVVSHGTTPWLIYQVYIEKKMPTKFIFLTQMVYNIYYKAFGCSVLLDYINVTKNKCPSLVCPPGTIKCKNEYCFNASKVCDRVRDCSDGSDENNC</sequence>
<feature type="non-terminal residue" evidence="4">
    <location>
        <position position="1"/>
    </location>
</feature>
<dbReference type="InterPro" id="IPR036055">
    <property type="entry name" value="LDL_receptor-like_sf"/>
</dbReference>
<evidence type="ECO:0000259" key="3">
    <source>
        <dbReference type="PROSITE" id="PS50060"/>
    </source>
</evidence>
<dbReference type="Gene3D" id="4.10.400.10">
    <property type="entry name" value="Low-density Lipoprotein Receptor"/>
    <property type="match status" value="1"/>
</dbReference>
<evidence type="ECO:0000256" key="1">
    <source>
        <dbReference type="ARBA" id="ARBA00023157"/>
    </source>
</evidence>
<organism evidence="4">
    <name type="scientific">Octopus bimaculoides</name>
    <name type="common">California two-spotted octopus</name>
    <dbReference type="NCBI Taxonomy" id="37653"/>
    <lineage>
        <taxon>Eukaryota</taxon>
        <taxon>Metazoa</taxon>
        <taxon>Spiralia</taxon>
        <taxon>Lophotrochozoa</taxon>
        <taxon>Mollusca</taxon>
        <taxon>Cephalopoda</taxon>
        <taxon>Coleoidea</taxon>
        <taxon>Octopodiformes</taxon>
        <taxon>Octopoda</taxon>
        <taxon>Incirrata</taxon>
        <taxon>Octopodidae</taxon>
        <taxon>Octopus</taxon>
    </lineage>
</organism>
<proteinExistence type="predicted"/>